<feature type="domain" description="Glycosyltransferase subfamily 4-like N-terminal" evidence="2">
    <location>
        <begin position="13"/>
        <end position="112"/>
    </location>
</feature>
<dbReference type="RefSeq" id="WP_147924239.1">
    <property type="nucleotide sequence ID" value="NZ_VRTY01000177.1"/>
</dbReference>
<organism evidence="3 4">
    <name type="scientific">Pontibacter qinzhouensis</name>
    <dbReference type="NCBI Taxonomy" id="2603253"/>
    <lineage>
        <taxon>Bacteria</taxon>
        <taxon>Pseudomonadati</taxon>
        <taxon>Bacteroidota</taxon>
        <taxon>Cytophagia</taxon>
        <taxon>Cytophagales</taxon>
        <taxon>Hymenobacteraceae</taxon>
        <taxon>Pontibacter</taxon>
    </lineage>
</organism>
<dbReference type="InterPro" id="IPR001296">
    <property type="entry name" value="Glyco_trans_1"/>
</dbReference>
<proteinExistence type="predicted"/>
<feature type="domain" description="Glycosyl transferase family 1" evidence="1">
    <location>
        <begin position="212"/>
        <end position="363"/>
    </location>
</feature>
<name>A0A5C8IIN1_9BACT</name>
<keyword evidence="4" id="KW-1185">Reference proteome</keyword>
<dbReference type="GO" id="GO:0016757">
    <property type="term" value="F:glycosyltransferase activity"/>
    <property type="evidence" value="ECO:0007669"/>
    <property type="project" value="InterPro"/>
</dbReference>
<dbReference type="EMBL" id="VRTY01000177">
    <property type="protein sequence ID" value="TXK21070.1"/>
    <property type="molecule type" value="Genomic_DNA"/>
</dbReference>
<dbReference type="Pfam" id="PF13439">
    <property type="entry name" value="Glyco_transf_4"/>
    <property type="match status" value="1"/>
</dbReference>
<dbReference type="InterPro" id="IPR028098">
    <property type="entry name" value="Glyco_trans_4-like_N"/>
</dbReference>
<dbReference type="Proteomes" id="UP000321926">
    <property type="component" value="Unassembled WGS sequence"/>
</dbReference>
<sequence length="403" mass="44417">MRILIIHNHYKQVGGEDTVFFAEAELLQKYGHQVEKLTFSNNEVVSAGDKLQAALGVVYNPKSARLIKQKIQSFRPDVAHVHNFFPLVSPAVFKVCQQLGVPVVMTLHNYRLVCPSALLFYKGKVQTGNIHKTFPVGAILDKVYRDSAFQTASVVLATGVHKLLGTWQNSVDRFIVLTPGAQELFQNSSLRPRPGQLVVKPNFTADLGVGESQRQNNFLFVGRLTTEKGVETLLQAHRLQPFPLKIIGDGPLAETVATYASQNPSVEFLGFQKRDRVVAELKQATALVFPSEWHETFGMTIVEAFSTATPAIAARIGGAAHLVQEEYNGLLYTPGVAQELVEKVQRLQQDEALRATLAAGARQSYLASYTPEANYEMLHTIYKNVVEGKKSKSSLVNLGASTN</sequence>
<keyword evidence="3" id="KW-0808">Transferase</keyword>
<dbReference type="PANTHER" id="PTHR45947:SF13">
    <property type="entry name" value="TRANSFERASE"/>
    <property type="match status" value="1"/>
</dbReference>
<dbReference type="SUPFAM" id="SSF53756">
    <property type="entry name" value="UDP-Glycosyltransferase/glycogen phosphorylase"/>
    <property type="match status" value="1"/>
</dbReference>
<evidence type="ECO:0000313" key="3">
    <source>
        <dbReference type="EMBL" id="TXK21070.1"/>
    </source>
</evidence>
<dbReference type="AlphaFoldDB" id="A0A5C8IIN1"/>
<dbReference type="Gene3D" id="3.40.50.2000">
    <property type="entry name" value="Glycogen Phosphorylase B"/>
    <property type="match status" value="2"/>
</dbReference>
<dbReference type="OrthoDB" id="9787111at2"/>
<protein>
    <submittedName>
        <fullName evidence="3">Glycosyltransferase family 4 protein</fullName>
    </submittedName>
</protein>
<dbReference type="InterPro" id="IPR050194">
    <property type="entry name" value="Glycosyltransferase_grp1"/>
</dbReference>
<reference evidence="3 4" key="1">
    <citation type="submission" date="2019-08" db="EMBL/GenBank/DDBJ databases">
        <authorList>
            <person name="Shi S."/>
        </authorList>
    </citation>
    <scope>NUCLEOTIDE SEQUENCE [LARGE SCALE GENOMIC DNA]</scope>
    <source>
        <strain evidence="3 4">GY10130</strain>
    </source>
</reference>
<dbReference type="Pfam" id="PF00534">
    <property type="entry name" value="Glycos_transf_1"/>
    <property type="match status" value="1"/>
</dbReference>
<comment type="caution">
    <text evidence="3">The sequence shown here is derived from an EMBL/GenBank/DDBJ whole genome shotgun (WGS) entry which is preliminary data.</text>
</comment>
<dbReference type="CDD" id="cd03801">
    <property type="entry name" value="GT4_PimA-like"/>
    <property type="match status" value="1"/>
</dbReference>
<evidence type="ECO:0000313" key="4">
    <source>
        <dbReference type="Proteomes" id="UP000321926"/>
    </source>
</evidence>
<dbReference type="PANTHER" id="PTHR45947">
    <property type="entry name" value="SULFOQUINOVOSYL TRANSFERASE SQD2"/>
    <property type="match status" value="1"/>
</dbReference>
<gene>
    <name evidence="3" type="ORF">FVR03_23620</name>
</gene>
<evidence type="ECO:0000259" key="2">
    <source>
        <dbReference type="Pfam" id="PF13439"/>
    </source>
</evidence>
<evidence type="ECO:0000259" key="1">
    <source>
        <dbReference type="Pfam" id="PF00534"/>
    </source>
</evidence>
<accession>A0A5C8IIN1</accession>